<evidence type="ECO:0000256" key="8">
    <source>
        <dbReference type="ARBA" id="ARBA00023014"/>
    </source>
</evidence>
<dbReference type="GO" id="GO:0005886">
    <property type="term" value="C:plasma membrane"/>
    <property type="evidence" value="ECO:0007669"/>
    <property type="project" value="UniProtKB-SubCell"/>
</dbReference>
<evidence type="ECO:0000256" key="4">
    <source>
        <dbReference type="ARBA" id="ARBA00022723"/>
    </source>
</evidence>
<keyword evidence="5" id="KW-0732">Signal</keyword>
<evidence type="ECO:0000259" key="11">
    <source>
        <dbReference type="PROSITE" id="PS51379"/>
    </source>
</evidence>
<dbReference type="PROSITE" id="PS00198">
    <property type="entry name" value="4FE4S_FER_1"/>
    <property type="match status" value="1"/>
</dbReference>
<name>A0A0V8M5N9_9CHLR</name>
<organism evidence="13 14">
    <name type="scientific">Dehalococcoides mccartyi</name>
    <dbReference type="NCBI Taxonomy" id="61435"/>
    <lineage>
        <taxon>Bacteria</taxon>
        <taxon>Bacillati</taxon>
        <taxon>Chloroflexota</taxon>
        <taxon>Dehalococcoidia</taxon>
        <taxon>Dehalococcoidales</taxon>
        <taxon>Dehalococcoidaceae</taxon>
        <taxon>Dehalococcoides</taxon>
    </lineage>
</organism>
<comment type="cofactor">
    <cofactor evidence="10">
        <name>corrinoid</name>
        <dbReference type="ChEBI" id="CHEBI:33913"/>
    </cofactor>
</comment>
<dbReference type="PROSITE" id="PS51318">
    <property type="entry name" value="TAT"/>
    <property type="match status" value="1"/>
</dbReference>
<dbReference type="Gene3D" id="3.30.70.20">
    <property type="match status" value="1"/>
</dbReference>
<accession>A0A0V8M5N9</accession>
<evidence type="ECO:0000256" key="9">
    <source>
        <dbReference type="ARBA" id="ARBA00023136"/>
    </source>
</evidence>
<dbReference type="Pfam" id="PF13486">
    <property type="entry name" value="Dehalogenase"/>
    <property type="match status" value="1"/>
</dbReference>
<dbReference type="SUPFAM" id="SSF54862">
    <property type="entry name" value="4Fe-4S ferredoxins"/>
    <property type="match status" value="1"/>
</dbReference>
<dbReference type="InterPro" id="IPR019546">
    <property type="entry name" value="TAT_signal_bac_arc"/>
</dbReference>
<evidence type="ECO:0000256" key="6">
    <source>
        <dbReference type="ARBA" id="ARBA00022737"/>
    </source>
</evidence>
<evidence type="ECO:0000313" key="15">
    <source>
        <dbReference type="Proteomes" id="UP000218257"/>
    </source>
</evidence>
<keyword evidence="8" id="KW-0411">Iron-sulfur</keyword>
<dbReference type="InterPro" id="IPR012832">
    <property type="entry name" value="RDH"/>
</dbReference>
<evidence type="ECO:0000256" key="10">
    <source>
        <dbReference type="ARBA" id="ARBA00029374"/>
    </source>
</evidence>
<dbReference type="InterPro" id="IPR028894">
    <property type="entry name" value="RDH_dom"/>
</dbReference>
<keyword evidence="2" id="KW-1003">Cell membrane</keyword>
<keyword evidence="9" id="KW-0472">Membrane</keyword>
<keyword evidence="7" id="KW-0408">Iron</keyword>
<evidence type="ECO:0000313" key="12">
    <source>
        <dbReference type="EMBL" id="BAZ97929.1"/>
    </source>
</evidence>
<dbReference type="Pfam" id="PF00037">
    <property type="entry name" value="Fer4"/>
    <property type="match status" value="1"/>
</dbReference>
<evidence type="ECO:0000256" key="3">
    <source>
        <dbReference type="ARBA" id="ARBA00022485"/>
    </source>
</evidence>
<dbReference type="PROSITE" id="PS51379">
    <property type="entry name" value="4FE4S_FER_2"/>
    <property type="match status" value="1"/>
</dbReference>
<gene>
    <name evidence="13" type="ORF">DA01_07820</name>
    <name evidence="12" type="ORF">DEHALATV1_1301</name>
</gene>
<evidence type="ECO:0000313" key="14">
    <source>
        <dbReference type="Proteomes" id="UP000053577"/>
    </source>
</evidence>
<reference evidence="13 14" key="1">
    <citation type="journal article" date="2015" name="Sci. Rep.">
        <title>A comparative genomics and reductive dehalogenase gene transcription study of two chloroethene-respiring bacteria, Dehalococcoides mccartyi strains MB and 11a.</title>
        <authorList>
            <person name="Low A."/>
            <person name="Shen Z."/>
            <person name="Cheng D."/>
            <person name="Rogers M.J."/>
            <person name="Lee P.K."/>
            <person name="He J."/>
        </authorList>
    </citation>
    <scope>NUCLEOTIDE SEQUENCE [LARGE SCALE GENOMIC DNA]</scope>
    <source>
        <strain evidence="13 14">MB</strain>
    </source>
</reference>
<evidence type="ECO:0000256" key="2">
    <source>
        <dbReference type="ARBA" id="ARBA00022475"/>
    </source>
</evidence>
<evidence type="ECO:0000313" key="13">
    <source>
        <dbReference type="EMBL" id="KSV18849.1"/>
    </source>
</evidence>
<dbReference type="Proteomes" id="UP000053577">
    <property type="component" value="Unassembled WGS sequence"/>
</dbReference>
<dbReference type="PANTHER" id="PTHR42827">
    <property type="entry name" value="IRON-SULFUR CLUSTER-BINDING PROTEIN-RELATED"/>
    <property type="match status" value="1"/>
</dbReference>
<dbReference type="NCBIfam" id="TIGR02486">
    <property type="entry name" value="RDH"/>
    <property type="match status" value="1"/>
</dbReference>
<dbReference type="NCBIfam" id="TIGR01409">
    <property type="entry name" value="TAT_signal_seq"/>
    <property type="match status" value="1"/>
</dbReference>
<dbReference type="InterPro" id="IPR017896">
    <property type="entry name" value="4Fe4S_Fe-S-bd"/>
</dbReference>
<dbReference type="PATRIC" id="fig|61435.5.peg.1534"/>
<keyword evidence="4" id="KW-0479">Metal-binding</keyword>
<evidence type="ECO:0000256" key="7">
    <source>
        <dbReference type="ARBA" id="ARBA00023004"/>
    </source>
</evidence>
<dbReference type="AlphaFoldDB" id="A0A0V8M5N9"/>
<keyword evidence="6" id="KW-0677">Repeat</keyword>
<dbReference type="OrthoDB" id="143857at2"/>
<dbReference type="InterPro" id="IPR006311">
    <property type="entry name" value="TAT_signal"/>
</dbReference>
<dbReference type="GO" id="GO:0046872">
    <property type="term" value="F:metal ion binding"/>
    <property type="evidence" value="ECO:0007669"/>
    <property type="project" value="UniProtKB-KW"/>
</dbReference>
<evidence type="ECO:0000256" key="1">
    <source>
        <dbReference type="ARBA" id="ARBA00004236"/>
    </source>
</evidence>
<dbReference type="Proteomes" id="UP000218257">
    <property type="component" value="Chromosome"/>
</dbReference>
<comment type="subcellular location">
    <subcellularLocation>
        <location evidence="1">Cell membrane</location>
    </subcellularLocation>
</comment>
<evidence type="ECO:0000256" key="5">
    <source>
        <dbReference type="ARBA" id="ARBA00022729"/>
    </source>
</evidence>
<feature type="domain" description="4Fe-4S ferredoxin-type" evidence="11">
    <location>
        <begin position="323"/>
        <end position="355"/>
    </location>
</feature>
<dbReference type="RefSeq" id="WP_146048210.1">
    <property type="nucleotide sequence ID" value="NZ_AP017649.1"/>
</dbReference>
<dbReference type="GO" id="GO:0051539">
    <property type="term" value="F:4 iron, 4 sulfur cluster binding"/>
    <property type="evidence" value="ECO:0007669"/>
    <property type="project" value="UniProtKB-KW"/>
</dbReference>
<dbReference type="PANTHER" id="PTHR42827:SF1">
    <property type="entry name" value="IRON-SULFUR CLUSTER-BINDING PROTEIN"/>
    <property type="match status" value="1"/>
</dbReference>
<dbReference type="EMBL" id="JGYD01000004">
    <property type="protein sequence ID" value="KSV18849.1"/>
    <property type="molecule type" value="Genomic_DNA"/>
</dbReference>
<keyword evidence="3" id="KW-0004">4Fe-4S</keyword>
<sequence>MNSFHSTVSRRNFMKALGLAGAGIGVSSVSGAVFHDLDEVTSESSEVKHPWWIQEVDNPTLEVDWQAIGKFDARKTVNGSSTAPYQYAGKEEWDKVLAEAAANFKQWNGENKPGWTLRDYILSRAVGGASTDFWVGPGKAPTPESLGIPRWEGTPEENSRMLRSALKLFGASLVGYTELNENTRKILYSWPYNAPFKEYVIEDVDQGYETADKFVIPDRPLWVVSVMVPCSIENFWTQPSLLGRAATSNQSRVNTSIANCAQEFLRGLGYQCLQGSANSIAPGPAFSALSGLGEVCRNTQVINPHYGMLMRNMKMLTDLPLVPTKPIDAGIWRFCWSCRKCAEVCPSGALSRDTEPSWEIPGAWHNTGKRAFYFDAIECQRVRTLFYNECALCMSSCVFTKRDSAMIHEVIKSTVSTTSIFNPFFKTLDDFFGYGTRADHNPTDGKYNPKSQEWWDLELPAYGYDLNKPL</sequence>
<protein>
    <submittedName>
        <fullName evidence="12 13">Dehalogenase</fullName>
    </submittedName>
</protein>
<reference evidence="12 15" key="2">
    <citation type="journal article" date="2017" name="Sci. Rep.">
        <title>Isolation and genomic characterization of a Dehalococcoides strain suggests genomic rearrangement during culture.</title>
        <authorList>
            <person name="Yohda M."/>
            <person name="Ikegami K."/>
            <person name="Aita Y."/>
            <person name="Kitajima M."/>
            <person name="Takechi A."/>
            <person name="Iwamoto M."/>
            <person name="Fukuda T."/>
            <person name="Tamura N."/>
            <person name="Shibasaki J."/>
            <person name="Koike S."/>
            <person name="Komatsu D."/>
            <person name="Miyagi S."/>
            <person name="Nishimura M."/>
            <person name="Uchino Y."/>
            <person name="Shiroma A."/>
            <person name="Shimoji M."/>
            <person name="Tamotsu H."/>
            <person name="Ashimine N."/>
            <person name="Shinzato M."/>
            <person name="Ohki S."/>
            <person name="Nakano K."/>
            <person name="Teruya K."/>
            <person name="Satou K."/>
            <person name="Hirano T."/>
            <person name="Yagi O."/>
        </authorList>
    </citation>
    <scope>NUCLEOTIDE SEQUENCE [LARGE SCALE GENOMIC DNA]</scope>
    <source>
        <strain evidence="12 15">UCH-ATV1</strain>
    </source>
</reference>
<dbReference type="EMBL" id="AP017649">
    <property type="protein sequence ID" value="BAZ97929.1"/>
    <property type="molecule type" value="Genomic_DNA"/>
</dbReference>
<dbReference type="InterPro" id="IPR017900">
    <property type="entry name" value="4Fe4S_Fe_S_CS"/>
</dbReference>
<proteinExistence type="predicted"/>